<keyword evidence="3" id="KW-1185">Reference proteome</keyword>
<feature type="domain" description="TY-Chap N-terminal" evidence="1">
    <location>
        <begin position="175"/>
        <end position="286"/>
    </location>
</feature>
<dbReference type="Pfam" id="PF19818">
    <property type="entry name" value="DUF6301"/>
    <property type="match status" value="2"/>
</dbReference>
<feature type="domain" description="TY-Chap N-terminal" evidence="1">
    <location>
        <begin position="506"/>
        <end position="606"/>
    </location>
</feature>
<proteinExistence type="predicted"/>
<evidence type="ECO:0000313" key="3">
    <source>
        <dbReference type="Proteomes" id="UP000602198"/>
    </source>
</evidence>
<reference evidence="2 3" key="1">
    <citation type="submission" date="2021-01" db="EMBL/GenBank/DDBJ databases">
        <title>WGS of actinomycetes isolated from Thailand.</title>
        <authorList>
            <person name="Thawai C."/>
        </authorList>
    </citation>
    <scope>NUCLEOTIDE SEQUENCE [LARGE SCALE GENOMIC DNA]</scope>
    <source>
        <strain evidence="2 3">LPG 2</strain>
    </source>
</reference>
<dbReference type="Pfam" id="PF22552">
    <property type="entry name" value="TY-Chap3"/>
    <property type="match status" value="2"/>
</dbReference>
<dbReference type="RefSeq" id="WP_201942638.1">
    <property type="nucleotide sequence ID" value="NZ_JAERRJ010000001.1"/>
</dbReference>
<comment type="caution">
    <text evidence="2">The sequence shown here is derived from an EMBL/GenBank/DDBJ whole genome shotgun (WGS) entry which is preliminary data.</text>
</comment>
<organism evidence="2 3">
    <name type="scientific">Nocardia acididurans</name>
    <dbReference type="NCBI Taxonomy" id="2802282"/>
    <lineage>
        <taxon>Bacteria</taxon>
        <taxon>Bacillati</taxon>
        <taxon>Actinomycetota</taxon>
        <taxon>Actinomycetes</taxon>
        <taxon>Mycobacteriales</taxon>
        <taxon>Nocardiaceae</taxon>
        <taxon>Nocardia</taxon>
    </lineage>
</organism>
<dbReference type="InterPro" id="IPR046268">
    <property type="entry name" value="DUF6301"/>
</dbReference>
<dbReference type="Proteomes" id="UP000602198">
    <property type="component" value="Unassembled WGS sequence"/>
</dbReference>
<dbReference type="InterPro" id="IPR054344">
    <property type="entry name" value="TY-Chap_N"/>
</dbReference>
<sequence length="636" mass="70218">MSFAVRVDIAGAVRIVKTAARFGWRWDSEDVRGFARQLGWAAPQPVGTMRRGALFSRTGLGVWWDSAMFWGTGDGLGHVRVTISDCLAPGEFGSAPLLDGALAKVAARFTELWGEPESGGAGPESGPAWVFPSVVAGLALGPTTVDLLLVSPAEQAYWRGRKYDAARARTDAGPWGRFTEDLADFLETLPDESILVLGALGGRYVQFATTEEQLLGELSRSEFVDPLWHFGPEVESVLMAAGWTPPRESNWWRTQPRRAGTPAASRFAVCAVAGLRALGVESPADLFADAWVEGGDDLDIAPLGIPLNSTSRSKRAEYLLHNAAYPFDSEPLRTDVPGGIEIARAAQAFEWSWTRADAERFADQTGWKPQRAPKPDGRTTWVQTGMRVDTPTAVCTFDGDRLESICVTLSDSIESHLYEDGLPEDVRAQLSAAFARLTDGFRSDLGQPVHGVLWHAHGPVWSSPNLMLGLVADTDTVDLFLVNPAERARRLIIEQQRFAHRAEDREWRQFIDDLAAVAAGLAEGAQLIIDSREHGFARLNRTERELAVELVGVTGPQPQPRVAEVMVRDGWRHPDEQRPRWRNALRLPALRRDFRWFMELVLWPLRTEMTPETELHVRVDGWDQGLRTPSIGASGP</sequence>
<evidence type="ECO:0000313" key="2">
    <source>
        <dbReference type="EMBL" id="MBL1073130.1"/>
    </source>
</evidence>
<name>A0ABS1LY98_9NOCA</name>
<dbReference type="EMBL" id="JAERRJ010000001">
    <property type="protein sequence ID" value="MBL1073130.1"/>
    <property type="molecule type" value="Genomic_DNA"/>
</dbReference>
<protein>
    <recommendedName>
        <fullName evidence="1">TY-Chap N-terminal domain-containing protein</fullName>
    </recommendedName>
</protein>
<accession>A0ABS1LY98</accession>
<gene>
    <name evidence="2" type="ORF">JK358_01845</name>
</gene>
<evidence type="ECO:0000259" key="1">
    <source>
        <dbReference type="Pfam" id="PF22552"/>
    </source>
</evidence>